<dbReference type="RefSeq" id="WP_029267394.1">
    <property type="nucleotide sequence ID" value="NZ_JAGIKX010000006.1"/>
</dbReference>
<evidence type="ECO:0000313" key="2">
    <source>
        <dbReference type="EMBL" id="MBP2257239.1"/>
    </source>
</evidence>
<dbReference type="PANTHER" id="PTHR13887">
    <property type="entry name" value="GLUTATHIONE S-TRANSFERASE KAPPA"/>
    <property type="match status" value="1"/>
</dbReference>
<dbReference type="GO" id="GO:0016853">
    <property type="term" value="F:isomerase activity"/>
    <property type="evidence" value="ECO:0007669"/>
    <property type="project" value="UniProtKB-KW"/>
</dbReference>
<protein>
    <submittedName>
        <fullName evidence="2">DsbA family dithiol-disulfide isomerase</fullName>
    </submittedName>
</protein>
<proteinExistence type="predicted"/>
<dbReference type="PANTHER" id="PTHR13887:SF41">
    <property type="entry name" value="THIOREDOXIN SUPERFAMILY PROTEIN"/>
    <property type="match status" value="1"/>
</dbReference>
<keyword evidence="3" id="KW-1185">Reference proteome</keyword>
<accession>A0ABS4S8N6</accession>
<dbReference type="Gene3D" id="3.40.30.10">
    <property type="entry name" value="Glutaredoxin"/>
    <property type="match status" value="1"/>
</dbReference>
<gene>
    <name evidence="2" type="ORF">J2Z81_001187</name>
</gene>
<organism evidence="2 3">
    <name type="scientific">Virgibacillus alimentarius</name>
    <dbReference type="NCBI Taxonomy" id="698769"/>
    <lineage>
        <taxon>Bacteria</taxon>
        <taxon>Bacillati</taxon>
        <taxon>Bacillota</taxon>
        <taxon>Bacilli</taxon>
        <taxon>Bacillales</taxon>
        <taxon>Bacillaceae</taxon>
        <taxon>Virgibacillus</taxon>
    </lineage>
</organism>
<dbReference type="Pfam" id="PF01323">
    <property type="entry name" value="DSBA"/>
    <property type="match status" value="1"/>
</dbReference>
<feature type="domain" description="DSBA-like thioredoxin" evidence="1">
    <location>
        <begin position="3"/>
        <end position="204"/>
    </location>
</feature>
<name>A0ABS4S8N6_9BACI</name>
<reference evidence="2 3" key="1">
    <citation type="submission" date="2021-03" db="EMBL/GenBank/DDBJ databases">
        <title>Genomic Encyclopedia of Type Strains, Phase IV (KMG-IV): sequencing the most valuable type-strain genomes for metagenomic binning, comparative biology and taxonomic classification.</title>
        <authorList>
            <person name="Goeker M."/>
        </authorList>
    </citation>
    <scope>NUCLEOTIDE SEQUENCE [LARGE SCALE GENOMIC DNA]</scope>
    <source>
        <strain evidence="2 3">DSM 25790</strain>
    </source>
</reference>
<comment type="caution">
    <text evidence="2">The sequence shown here is derived from an EMBL/GenBank/DDBJ whole genome shotgun (WGS) entry which is preliminary data.</text>
</comment>
<dbReference type="EMBL" id="JAGIKX010000006">
    <property type="protein sequence ID" value="MBP2257239.1"/>
    <property type="molecule type" value="Genomic_DNA"/>
</dbReference>
<dbReference type="InterPro" id="IPR036249">
    <property type="entry name" value="Thioredoxin-like_sf"/>
</dbReference>
<keyword evidence="2" id="KW-0413">Isomerase</keyword>
<dbReference type="Proteomes" id="UP001519294">
    <property type="component" value="Unassembled WGS sequence"/>
</dbReference>
<sequence>MKVDIWSDFVCPFCYIGKRRFEKALKTFNKDDHITIKYKSYQLDPCAKKNPEKSIHELLASKYGMGVEKAKATNADIGKQAAEEGLKYHFDTMIHTNTFDAHRVAKYAEANEKGKEMTERLLKAYFTDTRHIADHATLVELAEEVGLNSKEVAALLGENDFASLVRAEERQAREIGVKGVPFFVFNDKYAVSGAQPTEVFLDVLEKVWIDENKKPFLHDLNPKDLETSYCTGEGCKVEENK</sequence>
<evidence type="ECO:0000259" key="1">
    <source>
        <dbReference type="Pfam" id="PF01323"/>
    </source>
</evidence>
<dbReference type="CDD" id="cd03024">
    <property type="entry name" value="DsbA_FrnE"/>
    <property type="match status" value="1"/>
</dbReference>
<dbReference type="SUPFAM" id="SSF52833">
    <property type="entry name" value="Thioredoxin-like"/>
    <property type="match status" value="1"/>
</dbReference>
<evidence type="ECO:0000313" key="3">
    <source>
        <dbReference type="Proteomes" id="UP001519294"/>
    </source>
</evidence>
<dbReference type="InterPro" id="IPR001853">
    <property type="entry name" value="DSBA-like_thioredoxin_dom"/>
</dbReference>